<reference evidence="3 5" key="2">
    <citation type="submission" date="2024-04" db="EMBL/GenBank/DDBJ databases">
        <title>Complete genome sequence of Nguyenibacter vanlangesis HBCM-1154, a strain capable of nitrogen fixation, IAA production, and phosphorus solubilization isolated from sugarcane soil.</title>
        <authorList>
            <person name="MY HANH P."/>
        </authorList>
    </citation>
    <scope>NUCLEOTIDE SEQUENCE [LARGE SCALE GENOMIC DNA]</scope>
    <source>
        <strain evidence="3 5">HBCM 1154</strain>
    </source>
</reference>
<keyword evidence="5" id="KW-1185">Reference proteome</keyword>
<reference evidence="2 4" key="1">
    <citation type="submission" date="2020-06" db="EMBL/GenBank/DDBJ databases">
        <title>Description of novel acetic acid bacteria.</title>
        <authorList>
            <person name="Sombolestani A."/>
        </authorList>
    </citation>
    <scope>NUCLEOTIDE SEQUENCE [LARGE SCALE GENOMIC DNA]</scope>
    <source>
        <strain evidence="2 4">LMG 31431</strain>
    </source>
</reference>
<sequence length="83" mass="8884">MSETTAEVSALIIQTLLANPKVPRDIDGGSKIVEDLAFDSLAVMNFVMEIEDSLDVSVPLDRLADIRTIDDLAACIVSLKHGG</sequence>
<dbReference type="InterPro" id="IPR036736">
    <property type="entry name" value="ACP-like_sf"/>
</dbReference>
<dbReference type="Pfam" id="PF00550">
    <property type="entry name" value="PP-binding"/>
    <property type="match status" value="1"/>
</dbReference>
<protein>
    <submittedName>
        <fullName evidence="2">Acyl carrier protein</fullName>
    </submittedName>
</protein>
<dbReference type="AlphaFoldDB" id="A0A7Y7M496"/>
<dbReference type="PROSITE" id="PS50075">
    <property type="entry name" value="CARRIER"/>
    <property type="match status" value="1"/>
</dbReference>
<dbReference type="SUPFAM" id="SSF47336">
    <property type="entry name" value="ACP-like"/>
    <property type="match status" value="1"/>
</dbReference>
<proteinExistence type="predicted"/>
<feature type="domain" description="Carrier" evidence="1">
    <location>
        <begin position="3"/>
        <end position="80"/>
    </location>
</feature>
<evidence type="ECO:0000313" key="2">
    <source>
        <dbReference type="EMBL" id="NVN10555.1"/>
    </source>
</evidence>
<gene>
    <name evidence="3" type="ORF">AAC691_01480</name>
    <name evidence="2" type="ORF">HUK84_05235</name>
</gene>
<evidence type="ECO:0000259" key="1">
    <source>
        <dbReference type="PROSITE" id="PS50075"/>
    </source>
</evidence>
<evidence type="ECO:0000313" key="5">
    <source>
        <dbReference type="Proteomes" id="UP001449795"/>
    </source>
</evidence>
<dbReference type="Proteomes" id="UP001449795">
    <property type="component" value="Chromosome"/>
</dbReference>
<dbReference type="Proteomes" id="UP000534870">
    <property type="component" value="Unassembled WGS sequence"/>
</dbReference>
<dbReference type="Gene3D" id="1.10.1200.10">
    <property type="entry name" value="ACP-like"/>
    <property type="match status" value="1"/>
</dbReference>
<organism evidence="2 4">
    <name type="scientific">Nguyenibacter vanlangensis</name>
    <dbReference type="NCBI Taxonomy" id="1216886"/>
    <lineage>
        <taxon>Bacteria</taxon>
        <taxon>Pseudomonadati</taxon>
        <taxon>Pseudomonadota</taxon>
        <taxon>Alphaproteobacteria</taxon>
        <taxon>Acetobacterales</taxon>
        <taxon>Acetobacteraceae</taxon>
        <taxon>Nguyenibacter</taxon>
    </lineage>
</organism>
<accession>A0A7Y7M496</accession>
<dbReference type="EMBL" id="CP152276">
    <property type="protein sequence ID" value="XAE43173.1"/>
    <property type="molecule type" value="Genomic_DNA"/>
</dbReference>
<evidence type="ECO:0000313" key="3">
    <source>
        <dbReference type="EMBL" id="XAE43173.1"/>
    </source>
</evidence>
<dbReference type="EMBL" id="JABXXP010000050">
    <property type="protein sequence ID" value="NVN10555.1"/>
    <property type="molecule type" value="Genomic_DNA"/>
</dbReference>
<evidence type="ECO:0000313" key="4">
    <source>
        <dbReference type="Proteomes" id="UP000534870"/>
    </source>
</evidence>
<dbReference type="RefSeq" id="WP_176639325.1">
    <property type="nucleotide sequence ID" value="NZ_CP152276.1"/>
</dbReference>
<dbReference type="InterPro" id="IPR009081">
    <property type="entry name" value="PP-bd_ACP"/>
</dbReference>
<name>A0A7Y7M496_9PROT</name>